<dbReference type="Proteomes" id="UP000675881">
    <property type="component" value="Chromosome 6"/>
</dbReference>
<gene>
    <name evidence="1" type="ORF">LSAA_12047</name>
</gene>
<organism evidence="1 2">
    <name type="scientific">Lepeophtheirus salmonis</name>
    <name type="common">Salmon louse</name>
    <name type="synonym">Caligus salmonis</name>
    <dbReference type="NCBI Taxonomy" id="72036"/>
    <lineage>
        <taxon>Eukaryota</taxon>
        <taxon>Metazoa</taxon>
        <taxon>Ecdysozoa</taxon>
        <taxon>Arthropoda</taxon>
        <taxon>Crustacea</taxon>
        <taxon>Multicrustacea</taxon>
        <taxon>Hexanauplia</taxon>
        <taxon>Copepoda</taxon>
        <taxon>Siphonostomatoida</taxon>
        <taxon>Caligidae</taxon>
        <taxon>Lepeophtheirus</taxon>
    </lineage>
</organism>
<name>A0A7R8CYV7_LEPSM</name>
<dbReference type="EMBL" id="HG994585">
    <property type="protein sequence ID" value="CAF2971883.1"/>
    <property type="molecule type" value="Genomic_DNA"/>
</dbReference>
<evidence type="ECO:0000313" key="2">
    <source>
        <dbReference type="Proteomes" id="UP000675881"/>
    </source>
</evidence>
<accession>A0A7R8CYV7</accession>
<proteinExistence type="predicted"/>
<evidence type="ECO:0000313" key="1">
    <source>
        <dbReference type="EMBL" id="CAF2971883.1"/>
    </source>
</evidence>
<reference evidence="1" key="1">
    <citation type="submission" date="2021-02" db="EMBL/GenBank/DDBJ databases">
        <authorList>
            <person name="Bekaert M."/>
        </authorList>
    </citation>
    <scope>NUCLEOTIDE SEQUENCE</scope>
    <source>
        <strain evidence="1">IoA-00</strain>
    </source>
</reference>
<dbReference type="AlphaFoldDB" id="A0A7R8CYV7"/>
<keyword evidence="2" id="KW-1185">Reference proteome</keyword>
<sequence>MCLSQDLTGMKKPINILCKIKSLGFPCHYESELSENAFKFDINGLKRSIELHSTKSFRVKALKTVGWVANAEAGKTLDLFTKKVKAIGCVMSDANKGSLEKHHALKSYNNIPNRSSEAILHQAVLSTTPGTTKLSN</sequence>
<protein>
    <submittedName>
        <fullName evidence="1">(salmon louse) hypothetical protein</fullName>
    </submittedName>
</protein>